<dbReference type="GO" id="GO:0016491">
    <property type="term" value="F:oxidoreductase activity"/>
    <property type="evidence" value="ECO:0007669"/>
    <property type="project" value="UniProtKB-KW"/>
</dbReference>
<accession>R4XAU0</accession>
<evidence type="ECO:0000313" key="5">
    <source>
        <dbReference type="Proteomes" id="UP000013776"/>
    </source>
</evidence>
<feature type="domain" description="D-isomer specific 2-hydroxyacid dehydrogenase NAD-binding" evidence="3">
    <location>
        <begin position="234"/>
        <end position="329"/>
    </location>
</feature>
<proteinExistence type="predicted"/>
<dbReference type="Gene3D" id="3.40.50.720">
    <property type="entry name" value="NAD(P)-binding Rossmann-like Domain"/>
    <property type="match status" value="2"/>
</dbReference>
<comment type="caution">
    <text evidence="4">The sequence shown here is derived from an EMBL/GenBank/DDBJ whole genome shotgun (WGS) entry which is preliminary data.</text>
</comment>
<dbReference type="VEuPathDB" id="FungiDB:TAPDE_001208"/>
<protein>
    <submittedName>
        <fullName evidence="4">Dehydrogenase</fullName>
    </submittedName>
</protein>
<dbReference type="GO" id="GO:0051287">
    <property type="term" value="F:NAD binding"/>
    <property type="evidence" value="ECO:0007669"/>
    <property type="project" value="InterPro"/>
</dbReference>
<evidence type="ECO:0000256" key="2">
    <source>
        <dbReference type="ARBA" id="ARBA00023027"/>
    </source>
</evidence>
<evidence type="ECO:0000313" key="4">
    <source>
        <dbReference type="EMBL" id="CCG81438.1"/>
    </source>
</evidence>
<dbReference type="Proteomes" id="UP000013776">
    <property type="component" value="Unassembled WGS sequence"/>
</dbReference>
<organism evidence="4 5">
    <name type="scientific">Taphrina deformans (strain PYCC 5710 / ATCC 11124 / CBS 356.35 / IMI 108563 / JCM 9778 / NBRC 8474)</name>
    <name type="common">Peach leaf curl fungus</name>
    <name type="synonym">Lalaria deformans</name>
    <dbReference type="NCBI Taxonomy" id="1097556"/>
    <lineage>
        <taxon>Eukaryota</taxon>
        <taxon>Fungi</taxon>
        <taxon>Dikarya</taxon>
        <taxon>Ascomycota</taxon>
        <taxon>Taphrinomycotina</taxon>
        <taxon>Taphrinomycetes</taxon>
        <taxon>Taphrinales</taxon>
        <taxon>Taphrinaceae</taxon>
        <taxon>Taphrina</taxon>
    </lineage>
</organism>
<dbReference type="Pfam" id="PF02826">
    <property type="entry name" value="2-Hacid_dh_C"/>
    <property type="match status" value="2"/>
</dbReference>
<dbReference type="PANTHER" id="PTHR43333">
    <property type="entry name" value="2-HACID_DH_C DOMAIN-CONTAINING PROTEIN"/>
    <property type="match status" value="1"/>
</dbReference>
<dbReference type="STRING" id="1097556.R4XAU0"/>
<dbReference type="EMBL" id="CAHR02000039">
    <property type="protein sequence ID" value="CCG81438.1"/>
    <property type="molecule type" value="Genomic_DNA"/>
</dbReference>
<keyword evidence="1" id="KW-0560">Oxidoreductase</keyword>
<dbReference type="eggNOG" id="KOG0069">
    <property type="taxonomic scope" value="Eukaryota"/>
</dbReference>
<keyword evidence="5" id="KW-1185">Reference proteome</keyword>
<sequence>MTEQFGEHLLVSFKVEDHLLDRLRSDSRFASVEYYPSNYVEGTKHPGAFWHHEPPEVPKKVLEKTTIQMTMFYVPAEAESVPNLRFIQGMSAGVEHLLPALAPLMKSHPDLKIASASGVHATTIAEYCIMNLLSLFHRQSVLRDIQAQQKWNRTMYIPPGQLGGCSELRGKRLGVLGYGCIGREVARLASAFGMSVAASTSGGTRTLAKGYTIQGTGDPDGALPVSWSKSTDGAQFEQFLRDCDVLVISCPSTPATKHLINRKTLGYLSSDVVLVNVARGSVIDHDALLDALEGDKLAGAVLDVTDPEPLPPNHPLWQARNCVVTPHIAGGGHLYTTRCVDLLSINVDRLSRGEAAMNAVDAQKGY</sequence>
<dbReference type="OrthoDB" id="298012at2759"/>
<evidence type="ECO:0000256" key="1">
    <source>
        <dbReference type="ARBA" id="ARBA00023002"/>
    </source>
</evidence>
<dbReference type="AlphaFoldDB" id="R4XAU0"/>
<dbReference type="InterPro" id="IPR006140">
    <property type="entry name" value="D-isomer_DH_NAD-bd"/>
</dbReference>
<dbReference type="SUPFAM" id="SSF52283">
    <property type="entry name" value="Formate/glycerate dehydrogenase catalytic domain-like"/>
    <property type="match status" value="1"/>
</dbReference>
<reference evidence="4 5" key="1">
    <citation type="journal article" date="2013" name="MBio">
        <title>Genome sequencing of the plant pathogen Taphrina deformans, the causal agent of peach leaf curl.</title>
        <authorList>
            <person name="Cisse O.H."/>
            <person name="Almeida J.M.G.C.F."/>
            <person name="Fonseca A."/>
            <person name="Kumar A.A."/>
            <person name="Salojaervi J."/>
            <person name="Overmyer K."/>
            <person name="Hauser P.M."/>
            <person name="Pagni M."/>
        </authorList>
    </citation>
    <scope>NUCLEOTIDE SEQUENCE [LARGE SCALE GENOMIC DNA]</scope>
    <source>
        <strain evidence="5">PYCC 5710 / ATCC 11124 / CBS 356.35 / IMI 108563 / JCM 9778 / NBRC 8474</strain>
    </source>
</reference>
<dbReference type="InterPro" id="IPR036291">
    <property type="entry name" value="NAD(P)-bd_dom_sf"/>
</dbReference>
<feature type="domain" description="D-isomer specific 2-hydroxyacid dehydrogenase NAD-binding" evidence="3">
    <location>
        <begin position="132"/>
        <end position="202"/>
    </location>
</feature>
<name>R4XAU0_TAPDE</name>
<gene>
    <name evidence="4" type="ORF">TAPDE_001208</name>
</gene>
<dbReference type="PANTHER" id="PTHR43333:SF1">
    <property type="entry name" value="D-ISOMER SPECIFIC 2-HYDROXYACID DEHYDROGENASE NAD-BINDING DOMAIN-CONTAINING PROTEIN"/>
    <property type="match status" value="1"/>
</dbReference>
<evidence type="ECO:0000259" key="3">
    <source>
        <dbReference type="Pfam" id="PF02826"/>
    </source>
</evidence>
<dbReference type="SUPFAM" id="SSF51735">
    <property type="entry name" value="NAD(P)-binding Rossmann-fold domains"/>
    <property type="match status" value="1"/>
</dbReference>
<keyword evidence="2" id="KW-0520">NAD</keyword>